<dbReference type="EMBL" id="AWQQ01000042">
    <property type="protein sequence ID" value="PHJ38863.1"/>
    <property type="molecule type" value="Genomic_DNA"/>
</dbReference>
<accession>A0A2C6MHA3</accession>
<name>A0A2C6MHA3_9FIRM</name>
<dbReference type="Proteomes" id="UP000222564">
    <property type="component" value="Unassembled WGS sequence"/>
</dbReference>
<organism evidence="1 2">
    <name type="scientific">Desulforamulus profundi</name>
    <dbReference type="NCBI Taxonomy" id="1383067"/>
    <lineage>
        <taxon>Bacteria</taxon>
        <taxon>Bacillati</taxon>
        <taxon>Bacillota</taxon>
        <taxon>Clostridia</taxon>
        <taxon>Eubacteriales</taxon>
        <taxon>Peptococcaceae</taxon>
        <taxon>Desulforamulus</taxon>
    </lineage>
</organism>
<dbReference type="AlphaFoldDB" id="A0A2C6MHA3"/>
<proteinExistence type="predicted"/>
<evidence type="ECO:0000313" key="2">
    <source>
        <dbReference type="Proteomes" id="UP000222564"/>
    </source>
</evidence>
<comment type="caution">
    <text evidence="1">The sequence shown here is derived from an EMBL/GenBank/DDBJ whole genome shotgun (WGS) entry which is preliminary data.</text>
</comment>
<protein>
    <submittedName>
        <fullName evidence="1">Uncharacterized protein</fullName>
    </submittedName>
</protein>
<keyword evidence="2" id="KW-1185">Reference proteome</keyword>
<reference evidence="1 2" key="1">
    <citation type="submission" date="2013-09" db="EMBL/GenBank/DDBJ databases">
        <title>Biodegradation of hydrocarbons in the deep terrestrial subsurface : characterization of a microbial consortium composed of two Desulfotomaculum species originating from a deep geological formation.</title>
        <authorList>
            <person name="Aullo T."/>
            <person name="Berlendis S."/>
            <person name="Lascourreges J.-F."/>
            <person name="Dessort D."/>
            <person name="Saint-Laurent S."/>
            <person name="Schraauwers B."/>
            <person name="Mas J."/>
            <person name="Magot M."/>
            <person name="Ranchou-Peyruse A."/>
        </authorList>
    </citation>
    <scope>NUCLEOTIDE SEQUENCE [LARGE SCALE GENOMIC DNA]</scope>
    <source>
        <strain evidence="1 2">Bs107</strain>
    </source>
</reference>
<evidence type="ECO:0000313" key="1">
    <source>
        <dbReference type="EMBL" id="PHJ38863.1"/>
    </source>
</evidence>
<dbReference type="RefSeq" id="WP_274378653.1">
    <property type="nucleotide sequence ID" value="NZ_AWQQ01000042.1"/>
</dbReference>
<sequence>MRKKKELDNVVIPKSDTEASPGLIRLKDVLGDQTNPLLTFNEHE</sequence>
<gene>
    <name evidence="1" type="ORF">P378_07155</name>
</gene>